<dbReference type="SUPFAM" id="SSF56801">
    <property type="entry name" value="Acetyl-CoA synthetase-like"/>
    <property type="match status" value="1"/>
</dbReference>
<sequence>MRRRQHVRGRLAAFKVPDRVEFGALPKTASGKIRTFELRAAAWAGHERIGMVGGQRTD</sequence>
<dbReference type="Gene3D" id="3.30.300.30">
    <property type="match status" value="1"/>
</dbReference>
<gene>
    <name evidence="1" type="ORF">Aple_024960</name>
</gene>
<evidence type="ECO:0000313" key="1">
    <source>
        <dbReference type="EMBL" id="GES19600.1"/>
    </source>
</evidence>
<dbReference type="EMBL" id="BLAF01000012">
    <property type="protein sequence ID" value="GES19600.1"/>
    <property type="molecule type" value="Genomic_DNA"/>
</dbReference>
<proteinExistence type="predicted"/>
<reference evidence="1 2" key="1">
    <citation type="submission" date="2019-10" db="EMBL/GenBank/DDBJ databases">
        <title>Whole genome shotgun sequence of Acrocarpospora pleiomorpha NBRC 16267.</title>
        <authorList>
            <person name="Ichikawa N."/>
            <person name="Kimura A."/>
            <person name="Kitahashi Y."/>
            <person name="Komaki H."/>
            <person name="Oguchi A."/>
        </authorList>
    </citation>
    <scope>NUCLEOTIDE SEQUENCE [LARGE SCALE GENOMIC DNA]</scope>
    <source>
        <strain evidence="1 2">NBRC 16267</strain>
    </source>
</reference>
<dbReference type="AlphaFoldDB" id="A0A5M3XEW8"/>
<evidence type="ECO:0000313" key="2">
    <source>
        <dbReference type="Proteomes" id="UP000377595"/>
    </source>
</evidence>
<organism evidence="1 2">
    <name type="scientific">Acrocarpospora pleiomorpha</name>
    <dbReference type="NCBI Taxonomy" id="90975"/>
    <lineage>
        <taxon>Bacteria</taxon>
        <taxon>Bacillati</taxon>
        <taxon>Actinomycetota</taxon>
        <taxon>Actinomycetes</taxon>
        <taxon>Streptosporangiales</taxon>
        <taxon>Streptosporangiaceae</taxon>
        <taxon>Acrocarpospora</taxon>
    </lineage>
</organism>
<name>A0A5M3XEW8_9ACTN</name>
<protein>
    <submittedName>
        <fullName evidence="1">Uncharacterized protein</fullName>
    </submittedName>
</protein>
<comment type="caution">
    <text evidence="1">The sequence shown here is derived from an EMBL/GenBank/DDBJ whole genome shotgun (WGS) entry which is preliminary data.</text>
</comment>
<keyword evidence="2" id="KW-1185">Reference proteome</keyword>
<dbReference type="Proteomes" id="UP000377595">
    <property type="component" value="Unassembled WGS sequence"/>
</dbReference>
<dbReference type="InterPro" id="IPR045851">
    <property type="entry name" value="AMP-bd_C_sf"/>
</dbReference>
<accession>A0A5M3XEW8</accession>
<dbReference type="RefSeq" id="WP_246264403.1">
    <property type="nucleotide sequence ID" value="NZ_BAAAHM010000022.1"/>
</dbReference>